<feature type="domain" description="Cupin type-2" evidence="1">
    <location>
        <begin position="24"/>
        <end position="94"/>
    </location>
</feature>
<protein>
    <submittedName>
        <fullName evidence="2">Cupin</fullName>
    </submittedName>
</protein>
<dbReference type="InterPro" id="IPR013096">
    <property type="entry name" value="Cupin_2"/>
</dbReference>
<dbReference type="RefSeq" id="WP_284258113.1">
    <property type="nucleotide sequence ID" value="NZ_BSOS01000065.1"/>
</dbReference>
<organism evidence="2 3">
    <name type="scientific">Acidocella aquatica</name>
    <dbReference type="NCBI Taxonomy" id="1922313"/>
    <lineage>
        <taxon>Bacteria</taxon>
        <taxon>Pseudomonadati</taxon>
        <taxon>Pseudomonadota</taxon>
        <taxon>Alphaproteobacteria</taxon>
        <taxon>Acetobacterales</taxon>
        <taxon>Acidocellaceae</taxon>
        <taxon>Acidocella</taxon>
    </lineage>
</organism>
<dbReference type="InterPro" id="IPR014710">
    <property type="entry name" value="RmlC-like_jellyroll"/>
</dbReference>
<dbReference type="Gene3D" id="2.60.120.10">
    <property type="entry name" value="Jelly Rolls"/>
    <property type="match status" value="1"/>
</dbReference>
<dbReference type="InterPro" id="IPR011051">
    <property type="entry name" value="RmlC_Cupin_sf"/>
</dbReference>
<name>A0ABQ6A942_9PROT</name>
<proteinExistence type="predicted"/>
<sequence>MAFACTTPAVPTVQRDDADVRITRWDFAPGAVTGWHSHGLPYFIVMLTDSTMRVDDGKNITDYPRKAGDSYSRASGIEHDVMNASDTPMAFVEIEVKRLEALIFS</sequence>
<accession>A0ABQ6A942</accession>
<keyword evidence="3" id="KW-1185">Reference proteome</keyword>
<evidence type="ECO:0000259" key="1">
    <source>
        <dbReference type="Pfam" id="PF07883"/>
    </source>
</evidence>
<gene>
    <name evidence="2" type="ORF">GCM10010909_20620</name>
</gene>
<evidence type="ECO:0000313" key="3">
    <source>
        <dbReference type="Proteomes" id="UP001156641"/>
    </source>
</evidence>
<dbReference type="Pfam" id="PF07883">
    <property type="entry name" value="Cupin_2"/>
    <property type="match status" value="1"/>
</dbReference>
<comment type="caution">
    <text evidence="2">The sequence shown here is derived from an EMBL/GenBank/DDBJ whole genome shotgun (WGS) entry which is preliminary data.</text>
</comment>
<dbReference type="SUPFAM" id="SSF51182">
    <property type="entry name" value="RmlC-like cupins"/>
    <property type="match status" value="1"/>
</dbReference>
<dbReference type="CDD" id="cd06982">
    <property type="entry name" value="cupin_BauB-like"/>
    <property type="match status" value="1"/>
</dbReference>
<dbReference type="EMBL" id="BSOS01000065">
    <property type="protein sequence ID" value="GLR67381.1"/>
    <property type="molecule type" value="Genomic_DNA"/>
</dbReference>
<dbReference type="Proteomes" id="UP001156641">
    <property type="component" value="Unassembled WGS sequence"/>
</dbReference>
<evidence type="ECO:0000313" key="2">
    <source>
        <dbReference type="EMBL" id="GLR67381.1"/>
    </source>
</evidence>
<reference evidence="3" key="1">
    <citation type="journal article" date="2019" name="Int. J. Syst. Evol. Microbiol.">
        <title>The Global Catalogue of Microorganisms (GCM) 10K type strain sequencing project: providing services to taxonomists for standard genome sequencing and annotation.</title>
        <authorList>
            <consortium name="The Broad Institute Genomics Platform"/>
            <consortium name="The Broad Institute Genome Sequencing Center for Infectious Disease"/>
            <person name="Wu L."/>
            <person name="Ma J."/>
        </authorList>
    </citation>
    <scope>NUCLEOTIDE SEQUENCE [LARGE SCALE GENOMIC DNA]</scope>
    <source>
        <strain evidence="3">NBRC 112502</strain>
    </source>
</reference>